<reference evidence="2" key="1">
    <citation type="submission" date="2019-11" db="EMBL/GenBank/DDBJ databases">
        <title>Microbial mats filling the niche in hypersaline microbial mats.</title>
        <authorList>
            <person name="Wong H.L."/>
            <person name="Macleod F.I."/>
            <person name="White R.A. III"/>
            <person name="Burns B.P."/>
        </authorList>
    </citation>
    <scope>NUCLEOTIDE SEQUENCE</scope>
    <source>
        <strain evidence="2">Rbin_158</strain>
    </source>
</reference>
<dbReference type="NCBIfam" id="NF006745">
    <property type="entry name" value="PRK09270.1-4"/>
    <property type="match status" value="1"/>
</dbReference>
<keyword evidence="2" id="KW-0808">Transferase</keyword>
<dbReference type="AlphaFoldDB" id="A0A9D5Q6Z8"/>
<dbReference type="EMBL" id="WJJP01000406">
    <property type="protein sequence ID" value="MBD3325396.1"/>
    <property type="molecule type" value="Genomic_DNA"/>
</dbReference>
<name>A0A9D5Q6Z8_9BACT</name>
<dbReference type="GO" id="GO:0005524">
    <property type="term" value="F:ATP binding"/>
    <property type="evidence" value="ECO:0007669"/>
    <property type="project" value="InterPro"/>
</dbReference>
<evidence type="ECO:0000313" key="2">
    <source>
        <dbReference type="EMBL" id="MBD3325396.1"/>
    </source>
</evidence>
<dbReference type="SUPFAM" id="SSF52540">
    <property type="entry name" value="P-loop containing nucleoside triphosphate hydrolases"/>
    <property type="match status" value="1"/>
</dbReference>
<protein>
    <submittedName>
        <fullName evidence="2">Nucleoside/nucleotide kinase family protein</fullName>
    </submittedName>
</protein>
<gene>
    <name evidence="2" type="ORF">GF339_12470</name>
</gene>
<evidence type="ECO:0000259" key="1">
    <source>
        <dbReference type="Pfam" id="PF00485"/>
    </source>
</evidence>
<sequence length="282" mass="32188">MPTHLHGRNQHDRDQEPERTFVLTLDGQQWEVNISQQELETVHLPLLRAMAQQAAAQAGRYVVFLAGPPGSGKTSLGALWETLARQFDRNISVQTLPMDGFHYPNTILDARTIVRNGETIPLQKVKGSPESFDLDRIISALRDLHAGREFAWPRYDRQLHDVVTDAIPVNSTGIVIVEGNYLLLDEPRWRTLKPLAALRIFVECEEALVRERLLARMLRGGRTPEAAVRHYEFNDRPNYYRIMQHRLESDVVLQADKEHIWLKHPVSSGIALSLIPEDSQQS</sequence>
<dbReference type="InterPro" id="IPR027417">
    <property type="entry name" value="P-loop_NTPase"/>
</dbReference>
<dbReference type="GO" id="GO:0016301">
    <property type="term" value="F:kinase activity"/>
    <property type="evidence" value="ECO:0007669"/>
    <property type="project" value="UniProtKB-KW"/>
</dbReference>
<accession>A0A9D5Q6Z8</accession>
<dbReference type="Gene3D" id="3.40.50.300">
    <property type="entry name" value="P-loop containing nucleotide triphosphate hydrolases"/>
    <property type="match status" value="1"/>
</dbReference>
<keyword evidence="2" id="KW-0418">Kinase</keyword>
<dbReference type="InterPro" id="IPR006083">
    <property type="entry name" value="PRK/URK"/>
</dbReference>
<proteinExistence type="predicted"/>
<dbReference type="PANTHER" id="PTHR10285">
    <property type="entry name" value="URIDINE KINASE"/>
    <property type="match status" value="1"/>
</dbReference>
<organism evidence="2 3">
    <name type="scientific">candidate division KSB3 bacterium</name>
    <dbReference type="NCBI Taxonomy" id="2044937"/>
    <lineage>
        <taxon>Bacteria</taxon>
        <taxon>candidate division KSB3</taxon>
    </lineage>
</organism>
<comment type="caution">
    <text evidence="2">The sequence shown here is derived from an EMBL/GenBank/DDBJ whole genome shotgun (WGS) entry which is preliminary data.</text>
</comment>
<evidence type="ECO:0000313" key="3">
    <source>
        <dbReference type="Proteomes" id="UP000649604"/>
    </source>
</evidence>
<dbReference type="Proteomes" id="UP000649604">
    <property type="component" value="Unassembled WGS sequence"/>
</dbReference>
<feature type="domain" description="Phosphoribulokinase/uridine kinase" evidence="1">
    <location>
        <begin position="63"/>
        <end position="254"/>
    </location>
</feature>
<dbReference type="Pfam" id="PF00485">
    <property type="entry name" value="PRK"/>
    <property type="match status" value="1"/>
</dbReference>